<dbReference type="SUPFAM" id="SSF63829">
    <property type="entry name" value="Calcium-dependent phosphotriesterase"/>
    <property type="match status" value="1"/>
</dbReference>
<keyword evidence="3" id="KW-0479">Metal-binding</keyword>
<dbReference type="GO" id="GO:0004341">
    <property type="term" value="F:gluconolactonase activity"/>
    <property type="evidence" value="ECO:0007669"/>
    <property type="project" value="TreeGrafter"/>
</dbReference>
<comment type="cofactor">
    <cofactor evidence="3">
        <name>Zn(2+)</name>
        <dbReference type="ChEBI" id="CHEBI:29105"/>
    </cofactor>
    <text evidence="3">Binds 1 divalent metal cation per subunit.</text>
</comment>
<gene>
    <name evidence="5" type="ORF">FJM65_03060</name>
</gene>
<dbReference type="Proteomes" id="UP000316727">
    <property type="component" value="Unassembled WGS sequence"/>
</dbReference>
<feature type="binding site" evidence="3">
    <location>
        <position position="24"/>
    </location>
    <ligand>
        <name>a divalent metal cation</name>
        <dbReference type="ChEBI" id="CHEBI:60240"/>
    </ligand>
</feature>
<dbReference type="Gene3D" id="2.120.10.30">
    <property type="entry name" value="TolB, C-terminal domain"/>
    <property type="match status" value="1"/>
</dbReference>
<dbReference type="PRINTS" id="PR01790">
    <property type="entry name" value="SMP30FAMILY"/>
</dbReference>
<reference evidence="5 6" key="1">
    <citation type="submission" date="2019-06" db="EMBL/GenBank/DDBJ databases">
        <title>A novel bacterium of genus Pontibacter, isolated from marine sediment.</title>
        <authorList>
            <person name="Huang H."/>
            <person name="Mo K."/>
            <person name="Hu Y."/>
        </authorList>
    </citation>
    <scope>NUCLEOTIDE SEQUENCE [LARGE SCALE GENOMIC DNA]</scope>
    <source>
        <strain evidence="5 6">HB172049</strain>
    </source>
</reference>
<feature type="binding site" evidence="3">
    <location>
        <position position="126"/>
    </location>
    <ligand>
        <name>substrate</name>
    </ligand>
</feature>
<dbReference type="EMBL" id="VFRQ01000001">
    <property type="protein sequence ID" value="TPE46336.1"/>
    <property type="molecule type" value="Genomic_DNA"/>
</dbReference>
<evidence type="ECO:0000256" key="2">
    <source>
        <dbReference type="PIRSR" id="PIRSR605511-1"/>
    </source>
</evidence>
<dbReference type="OrthoDB" id="2633250at2"/>
<dbReference type="PANTHER" id="PTHR10907:SF47">
    <property type="entry name" value="REGUCALCIN"/>
    <property type="match status" value="1"/>
</dbReference>
<comment type="similarity">
    <text evidence="1">Belongs to the SMP-30/CGR1 family.</text>
</comment>
<evidence type="ECO:0000313" key="6">
    <source>
        <dbReference type="Proteomes" id="UP000316727"/>
    </source>
</evidence>
<proteinExistence type="inferred from homology"/>
<accession>A0A501WL07</accession>
<keyword evidence="6" id="KW-1185">Reference proteome</keyword>
<name>A0A501WL07_9BACT</name>
<feature type="binding site" evidence="3">
    <location>
        <position position="108"/>
    </location>
    <ligand>
        <name>substrate</name>
    </ligand>
</feature>
<organism evidence="5 6">
    <name type="scientific">Pontibacter mangrovi</name>
    <dbReference type="NCBI Taxonomy" id="2589816"/>
    <lineage>
        <taxon>Bacteria</taxon>
        <taxon>Pseudomonadati</taxon>
        <taxon>Bacteroidota</taxon>
        <taxon>Cytophagia</taxon>
        <taxon>Cytophagales</taxon>
        <taxon>Hymenobacteraceae</taxon>
        <taxon>Pontibacter</taxon>
    </lineage>
</organism>
<protein>
    <submittedName>
        <fullName evidence="5">SMP-30/gluconolactonase/LRE family protein</fullName>
    </submittedName>
</protein>
<feature type="active site" description="Proton donor/acceptor" evidence="2">
    <location>
        <position position="204"/>
    </location>
</feature>
<evidence type="ECO:0000256" key="3">
    <source>
        <dbReference type="PIRSR" id="PIRSR605511-2"/>
    </source>
</evidence>
<evidence type="ECO:0000259" key="4">
    <source>
        <dbReference type="Pfam" id="PF08450"/>
    </source>
</evidence>
<dbReference type="InterPro" id="IPR013658">
    <property type="entry name" value="SGL"/>
</dbReference>
<feature type="binding site" evidence="3">
    <location>
        <position position="106"/>
    </location>
    <ligand>
        <name>substrate</name>
    </ligand>
</feature>
<dbReference type="GO" id="GO:0005509">
    <property type="term" value="F:calcium ion binding"/>
    <property type="evidence" value="ECO:0007669"/>
    <property type="project" value="TreeGrafter"/>
</dbReference>
<evidence type="ECO:0000256" key="1">
    <source>
        <dbReference type="ARBA" id="ARBA00008853"/>
    </source>
</evidence>
<dbReference type="AlphaFoldDB" id="A0A501WL07"/>
<dbReference type="InterPro" id="IPR005511">
    <property type="entry name" value="SMP-30"/>
</dbReference>
<dbReference type="GO" id="GO:0019853">
    <property type="term" value="P:L-ascorbic acid biosynthetic process"/>
    <property type="evidence" value="ECO:0007669"/>
    <property type="project" value="TreeGrafter"/>
</dbReference>
<sequence>MPSIPQEKHLIATAIPDTRSRLGESPSWHSQEQVLYWVDIEGCALRKYNPASGEVQVYPMPERLCAVVPGAGGDLVLALQNSICKYKPATGELQELARPLQDRNIRLNEGKCDPNGRFWAGSMALDVRPGAASLFCMDPDLQVREVLQNLTIPNGLAWSGDGKTLYFTDSPTRTIRSFKYDLASGKISNPTAVVQVPEQEGMPDGMATDADGNLWVALHGGGAVVCYNPQTGEKLQRVEVPALNVTSCTFGGPELETLYITTAREWLSEEQLERYPLSGHVFEAQVGMKGLEANFFGKEKS</sequence>
<evidence type="ECO:0000313" key="5">
    <source>
        <dbReference type="EMBL" id="TPE46336.1"/>
    </source>
</evidence>
<dbReference type="Pfam" id="PF08450">
    <property type="entry name" value="SGL"/>
    <property type="match status" value="1"/>
</dbReference>
<feature type="binding site" evidence="3">
    <location>
        <position position="154"/>
    </location>
    <ligand>
        <name>a divalent metal cation</name>
        <dbReference type="ChEBI" id="CHEBI:60240"/>
    </ligand>
</feature>
<feature type="binding site" evidence="3">
    <location>
        <position position="204"/>
    </location>
    <ligand>
        <name>a divalent metal cation</name>
        <dbReference type="ChEBI" id="CHEBI:60240"/>
    </ligand>
</feature>
<dbReference type="PANTHER" id="PTHR10907">
    <property type="entry name" value="REGUCALCIN"/>
    <property type="match status" value="1"/>
</dbReference>
<keyword evidence="3" id="KW-0862">Zinc</keyword>
<feature type="domain" description="SMP-30/Gluconolactonase/LRE-like region" evidence="4">
    <location>
        <begin position="22"/>
        <end position="264"/>
    </location>
</feature>
<dbReference type="InterPro" id="IPR011042">
    <property type="entry name" value="6-blade_b-propeller_TolB-like"/>
</dbReference>
<comment type="caution">
    <text evidence="5">The sequence shown here is derived from an EMBL/GenBank/DDBJ whole genome shotgun (WGS) entry which is preliminary data.</text>
</comment>